<evidence type="ECO:0000256" key="3">
    <source>
        <dbReference type="ARBA" id="ARBA00022763"/>
    </source>
</evidence>
<organism evidence="10 11">
    <name type="scientific">Blomia tropicalis</name>
    <name type="common">Mite</name>
    <dbReference type="NCBI Taxonomy" id="40697"/>
    <lineage>
        <taxon>Eukaryota</taxon>
        <taxon>Metazoa</taxon>
        <taxon>Ecdysozoa</taxon>
        <taxon>Arthropoda</taxon>
        <taxon>Chelicerata</taxon>
        <taxon>Arachnida</taxon>
        <taxon>Acari</taxon>
        <taxon>Acariformes</taxon>
        <taxon>Sarcoptiformes</taxon>
        <taxon>Astigmata</taxon>
        <taxon>Glycyphagoidea</taxon>
        <taxon>Echimyopodidae</taxon>
        <taxon>Blomia</taxon>
    </lineage>
</organism>
<evidence type="ECO:0000256" key="7">
    <source>
        <dbReference type="RuleBase" id="RU003756"/>
    </source>
</evidence>
<dbReference type="InterPro" id="IPR036187">
    <property type="entry name" value="DNA_mismatch_repair_MutS_sf"/>
</dbReference>
<accession>A0A9Q0MBD8</accession>
<dbReference type="GO" id="GO:0006298">
    <property type="term" value="P:mismatch repair"/>
    <property type="evidence" value="ECO:0007669"/>
    <property type="project" value="InterPro"/>
</dbReference>
<evidence type="ECO:0000256" key="8">
    <source>
        <dbReference type="SAM" id="MobiDB-lite"/>
    </source>
</evidence>
<dbReference type="Pfam" id="PF00488">
    <property type="entry name" value="MutS_V"/>
    <property type="match status" value="1"/>
</dbReference>
<name>A0A9Q0MBD8_BLOTA</name>
<evidence type="ECO:0000256" key="4">
    <source>
        <dbReference type="ARBA" id="ARBA00022840"/>
    </source>
</evidence>
<dbReference type="SUPFAM" id="SSF52540">
    <property type="entry name" value="P-loop containing nucleoside triphosphate hydrolases"/>
    <property type="match status" value="1"/>
</dbReference>
<dbReference type="InterPro" id="IPR027417">
    <property type="entry name" value="P-loop_NTPase"/>
</dbReference>
<dbReference type="GO" id="GO:0030983">
    <property type="term" value="F:mismatched DNA binding"/>
    <property type="evidence" value="ECO:0007669"/>
    <property type="project" value="UniProtKB-UniRule"/>
</dbReference>
<keyword evidence="4 6" id="KW-0067">ATP-binding</keyword>
<feature type="compositionally biased region" description="Basic and acidic residues" evidence="8">
    <location>
        <begin position="196"/>
        <end position="212"/>
    </location>
</feature>
<dbReference type="InterPro" id="IPR000313">
    <property type="entry name" value="PWWP_dom"/>
</dbReference>
<dbReference type="SMART" id="SM00533">
    <property type="entry name" value="MUTSd"/>
    <property type="match status" value="1"/>
</dbReference>
<dbReference type="OMA" id="TPMMAQY"/>
<feature type="compositionally biased region" description="Polar residues" evidence="8">
    <location>
        <begin position="1"/>
        <end position="35"/>
    </location>
</feature>
<evidence type="ECO:0000256" key="6">
    <source>
        <dbReference type="PIRNR" id="PIRNR037677"/>
    </source>
</evidence>
<dbReference type="InterPro" id="IPR017261">
    <property type="entry name" value="DNA_mismatch_repair_MutS/MSH"/>
</dbReference>
<evidence type="ECO:0000313" key="11">
    <source>
        <dbReference type="Proteomes" id="UP001142055"/>
    </source>
</evidence>
<dbReference type="Gene3D" id="1.10.1420.10">
    <property type="match status" value="2"/>
</dbReference>
<dbReference type="InterPro" id="IPR045076">
    <property type="entry name" value="MutS"/>
</dbReference>
<dbReference type="CDD" id="cd05837">
    <property type="entry name" value="PWWP_MSH6"/>
    <property type="match status" value="1"/>
</dbReference>
<dbReference type="Pfam" id="PF05188">
    <property type="entry name" value="MutS_II"/>
    <property type="match status" value="1"/>
</dbReference>
<dbReference type="OrthoDB" id="121051at2759"/>
<keyword evidence="5 6" id="KW-0238">DNA-binding</keyword>
<keyword evidence="2 6" id="KW-0547">Nucleotide-binding</keyword>
<dbReference type="NCBIfam" id="NF003810">
    <property type="entry name" value="PRK05399.1"/>
    <property type="match status" value="1"/>
</dbReference>
<reference evidence="10" key="1">
    <citation type="submission" date="2022-12" db="EMBL/GenBank/DDBJ databases">
        <title>Genome assemblies of Blomia tropicalis.</title>
        <authorList>
            <person name="Cui Y."/>
        </authorList>
    </citation>
    <scope>NUCLEOTIDE SEQUENCE</scope>
    <source>
        <tissue evidence="10">Adult mites</tissue>
    </source>
</reference>
<dbReference type="Gene3D" id="3.40.1170.10">
    <property type="entry name" value="DNA repair protein MutS, domain I"/>
    <property type="match status" value="1"/>
</dbReference>
<dbReference type="PANTHER" id="PTHR11361:SF148">
    <property type="entry name" value="DNA MISMATCH REPAIR PROTEIN MSH6"/>
    <property type="match status" value="1"/>
</dbReference>
<dbReference type="Gene3D" id="3.30.420.110">
    <property type="entry name" value="MutS, connector domain"/>
    <property type="match status" value="1"/>
</dbReference>
<dbReference type="InterPro" id="IPR000432">
    <property type="entry name" value="DNA_mismatch_repair_MutS_C"/>
</dbReference>
<dbReference type="FunFam" id="1.10.1420.10:FF:000005">
    <property type="entry name" value="DNA mismatch repair protein"/>
    <property type="match status" value="1"/>
</dbReference>
<feature type="compositionally biased region" description="Basic and acidic residues" evidence="8">
    <location>
        <begin position="244"/>
        <end position="254"/>
    </location>
</feature>
<dbReference type="InterPro" id="IPR016151">
    <property type="entry name" value="DNA_mismatch_repair_MutS_N"/>
</dbReference>
<comment type="similarity">
    <text evidence="1 6 7">Belongs to the DNA mismatch repair MutS family.</text>
</comment>
<keyword evidence="6 7" id="KW-0234">DNA repair</keyword>
<dbReference type="Proteomes" id="UP001142055">
    <property type="component" value="Chromosome 1"/>
</dbReference>
<sequence>MKSSKSPRSGQNNTILNYFNRNSTPKTPTNESVENLSPLVQKENSLSTPKSSSKFRSNLTSSTPLNESNSNKKRKFTNDDVTSNEFQLFDVVWAKLSGYPWWPAIICDDPSSGKFKLPNQIHVQFFDDPISHAWVKIRDLKPYTGSVQPGIPVVITDSKLKSALKSAEEALEMKRSERFKMIGDLHLDDYEVNKSDEKIQANSDTPKRKITIESDDSSCDGKKPIQRKRFKKLIVESDDNMSEDEYKPIEKSNDSDDDYSEDDDASKSGELETPPENSDEEDSIVEVKSSKAKKSTNSSKKKQNKSMISEASYSVSNMNQTNNTTQAVTHIEATNRDWPHLNYPFLKPEKIADSQGKKMLTVDGELNPDYDPSTLHVPLDFLNKQTPAIRQWWVFKAKNFDTILFFKMGKFYELFHMDAVIAAKELEILFMRGENAHAGFPEKSYKRYADVLIQKGYKVARIEQTENPKMMEERVKATKGKATKFDKVVKREICRISSIGTLYMSNIDADVFHYSNSYLYSLTCKVIDEITYEFGVCFIDTSIGKFHISQFKDDQQFSKLRTILCHFAPGEIIFVKNDKLVTIIDEIFPNIRKQSVRKFWPNAKTLEFISTRNIWANMPQELRDKILDHSDASQLTCSNEYAMAITSLGGIIEYLDKALIADDLLTMGLFEPYNPSDEGSNSSKLTNYLLLDSVTIKNLEVFKNLRGESASSLFSIINHCQTPFGKRLLHSWLCMPYCNLREEFELRQDAVCELSQNNDLIPKINDWNVVMKNLPDLERLLTQIHTQSSLKRAQDHPDSRAIMFEEKIYKRRRIINFLNTLDGFEKIGNLMEQISELSIQSKLLSKITSYEKIFSKVLKKISFFRNSFDAEKARDQDEIIPAKGVDSEYDESLDSIALAKEKLDKYLKEQSTFFNARVTYVHVGKNRYQLEVPDSCTSKIFKNQEKYEVKGTRKGFKRYHTPTIVNLIAELENAESKRETVLKDIFRRLLERFDRNYSLWSQAIKSVACLDALISLSKTKQTFELHGAVSCLPQLKWTSDKNSEPMLIVEDLRNACLIESRELIANNIELNGRTLILTGPNMAGKTTLMRSVGLMTILAQIGAYVPASKCVMTPVDRIFTRIGAYDQVIESQSTFMVELNETASILHHSTSNSLVLIDELGRGTSTFDGVAIAHAVLEELAQNIRCRCIFSTHFHSIADELMHHPNIVIGHMAYMIENVNKNDPTEEDVVFLYKLTKGVCSQSYGYNVAKMAGIPRDILRTAYNAGHRFELQIESCRLLEAFMQQQKDPSKKQLTNDNVDQLAQYLSEIIIAQQPDFNEF</sequence>
<dbReference type="PROSITE" id="PS00486">
    <property type="entry name" value="DNA_MISMATCH_REPAIR_2"/>
    <property type="match status" value="1"/>
</dbReference>
<proteinExistence type="inferred from homology"/>
<dbReference type="EMBL" id="JAPWDV010000001">
    <property type="protein sequence ID" value="KAJ6223278.1"/>
    <property type="molecule type" value="Genomic_DNA"/>
</dbReference>
<dbReference type="SMART" id="SM00293">
    <property type="entry name" value="PWWP"/>
    <property type="match status" value="1"/>
</dbReference>
<dbReference type="Pfam" id="PF01624">
    <property type="entry name" value="MutS_I"/>
    <property type="match status" value="1"/>
</dbReference>
<dbReference type="InterPro" id="IPR007861">
    <property type="entry name" value="DNA_mismatch_repair_MutS_clamp"/>
</dbReference>
<feature type="region of interest" description="Disordered" evidence="8">
    <location>
        <begin position="1"/>
        <end position="77"/>
    </location>
</feature>
<evidence type="ECO:0000256" key="5">
    <source>
        <dbReference type="ARBA" id="ARBA00023125"/>
    </source>
</evidence>
<evidence type="ECO:0000259" key="9">
    <source>
        <dbReference type="PROSITE" id="PS50812"/>
    </source>
</evidence>
<dbReference type="PANTHER" id="PTHR11361">
    <property type="entry name" value="DNA MISMATCH REPAIR PROTEIN MUTS FAMILY MEMBER"/>
    <property type="match status" value="1"/>
</dbReference>
<comment type="function">
    <text evidence="6 7">Component of the post-replicative DNA mismatch repair system (MMR).</text>
</comment>
<dbReference type="InterPro" id="IPR036678">
    <property type="entry name" value="MutS_con_dom_sf"/>
</dbReference>
<dbReference type="SUPFAM" id="SSF63748">
    <property type="entry name" value="Tudor/PWWP/MBT"/>
    <property type="match status" value="1"/>
</dbReference>
<keyword evidence="3 6" id="KW-0227">DNA damage</keyword>
<evidence type="ECO:0000256" key="2">
    <source>
        <dbReference type="ARBA" id="ARBA00022741"/>
    </source>
</evidence>
<dbReference type="Gene3D" id="3.40.50.300">
    <property type="entry name" value="P-loop containing nucleotide triphosphate hydrolases"/>
    <property type="match status" value="1"/>
</dbReference>
<dbReference type="Pfam" id="PF00855">
    <property type="entry name" value="PWWP"/>
    <property type="match status" value="1"/>
</dbReference>
<evidence type="ECO:0000256" key="1">
    <source>
        <dbReference type="ARBA" id="ARBA00006271"/>
    </source>
</evidence>
<gene>
    <name evidence="10" type="ORF">RDWZM_001823</name>
</gene>
<feature type="domain" description="PWWP" evidence="9">
    <location>
        <begin position="88"/>
        <end position="146"/>
    </location>
</feature>
<feature type="compositionally biased region" description="Basic residues" evidence="8">
    <location>
        <begin position="290"/>
        <end position="304"/>
    </location>
</feature>
<dbReference type="GO" id="GO:0140664">
    <property type="term" value="F:ATP-dependent DNA damage sensor activity"/>
    <property type="evidence" value="ECO:0007669"/>
    <property type="project" value="InterPro"/>
</dbReference>
<dbReference type="FunFam" id="3.40.1170.10:FF:000002">
    <property type="entry name" value="DNA mismatch repair protein"/>
    <property type="match status" value="1"/>
</dbReference>
<keyword evidence="11" id="KW-1185">Reference proteome</keyword>
<dbReference type="Gene3D" id="2.30.30.140">
    <property type="match status" value="1"/>
</dbReference>
<protein>
    <recommendedName>
        <fullName evidence="6">DNA mismatch repair protein</fullName>
    </recommendedName>
</protein>
<dbReference type="SUPFAM" id="SSF53150">
    <property type="entry name" value="DNA repair protein MutS, domain II"/>
    <property type="match status" value="1"/>
</dbReference>
<dbReference type="GO" id="GO:0032301">
    <property type="term" value="C:MutSalpha complex"/>
    <property type="evidence" value="ECO:0007669"/>
    <property type="project" value="TreeGrafter"/>
</dbReference>
<evidence type="ECO:0000313" key="10">
    <source>
        <dbReference type="EMBL" id="KAJ6223278.1"/>
    </source>
</evidence>
<feature type="compositionally biased region" description="Acidic residues" evidence="8">
    <location>
        <begin position="255"/>
        <end position="264"/>
    </location>
</feature>
<dbReference type="Pfam" id="PF05192">
    <property type="entry name" value="MutS_III"/>
    <property type="match status" value="1"/>
</dbReference>
<dbReference type="SUPFAM" id="SSF55271">
    <property type="entry name" value="DNA repair protein MutS, domain I"/>
    <property type="match status" value="1"/>
</dbReference>
<dbReference type="InterPro" id="IPR007696">
    <property type="entry name" value="DNA_mismatch_repair_MutS_core"/>
</dbReference>
<dbReference type="SMART" id="SM00534">
    <property type="entry name" value="MUTSac"/>
    <property type="match status" value="1"/>
</dbReference>
<feature type="compositionally biased region" description="Polar residues" evidence="8">
    <location>
        <begin position="42"/>
        <end position="69"/>
    </location>
</feature>
<comment type="caution">
    <text evidence="10">The sequence shown here is derived from an EMBL/GenBank/DDBJ whole genome shotgun (WGS) entry which is preliminary data.</text>
</comment>
<dbReference type="PIRSF" id="PIRSF037677">
    <property type="entry name" value="DNA_mis_repair_Msh6"/>
    <property type="match status" value="1"/>
</dbReference>
<dbReference type="InterPro" id="IPR007860">
    <property type="entry name" value="DNA_mmatch_repair_MutS_con_dom"/>
</dbReference>
<dbReference type="GO" id="GO:0005524">
    <property type="term" value="F:ATP binding"/>
    <property type="evidence" value="ECO:0007669"/>
    <property type="project" value="UniProtKB-UniRule"/>
</dbReference>
<dbReference type="SUPFAM" id="SSF48334">
    <property type="entry name" value="DNA repair protein MutS, domain III"/>
    <property type="match status" value="1"/>
</dbReference>
<feature type="region of interest" description="Disordered" evidence="8">
    <location>
        <begin position="196"/>
        <end position="309"/>
    </location>
</feature>
<dbReference type="PROSITE" id="PS50812">
    <property type="entry name" value="PWWP"/>
    <property type="match status" value="1"/>
</dbReference>
<dbReference type="InterPro" id="IPR007695">
    <property type="entry name" value="DNA_mismatch_repair_MutS-lik_N"/>
</dbReference>
<dbReference type="Pfam" id="PF05190">
    <property type="entry name" value="MutS_IV"/>
    <property type="match status" value="1"/>
</dbReference>